<gene>
    <name evidence="2" type="ORF">PXEA_LOCUS2271</name>
</gene>
<organism evidence="2 3">
    <name type="scientific">Protopolystoma xenopodis</name>
    <dbReference type="NCBI Taxonomy" id="117903"/>
    <lineage>
        <taxon>Eukaryota</taxon>
        <taxon>Metazoa</taxon>
        <taxon>Spiralia</taxon>
        <taxon>Lophotrochozoa</taxon>
        <taxon>Platyhelminthes</taxon>
        <taxon>Monogenea</taxon>
        <taxon>Polyopisthocotylea</taxon>
        <taxon>Polystomatidea</taxon>
        <taxon>Polystomatidae</taxon>
        <taxon>Protopolystoma</taxon>
    </lineage>
</organism>
<accession>A0A448WD08</accession>
<dbReference type="EMBL" id="CAAALY010004843">
    <property type="protein sequence ID" value="VEL08831.1"/>
    <property type="molecule type" value="Genomic_DNA"/>
</dbReference>
<sequence>MAPLFADTLSASEPKKALPSFPNLFAPARSEAPLFNASTFNGLAPSGTSATSVASCTSITFANAAPSTATTATNGLGALVSSPIFGCGSLTASYNPSLSLTTTTTTVASNATSGSLQSTSGPGNLFSFGQQQQTNLFGSPQSGAFTTAFSSHGSQGLSGLFQSAGITPDATAAVSVGSPFSTTNLGMINSPLASTTSTNAVTTGSNAIQLPSGLSVFGSAPSIATSLSTVVSTAPSLFSSPKVGSNTPVSTVSAMSSPLSALTVAQAPALNIGLFRFGLQPATSTTTTTPSPLFTSPGPNGAAGATLTGIAPSLISPGSSSGLFKFGAQSQTLNSSPGNVPFMFGQAAPGFSLQPNIASVGPNATLTSTPPASNPFLLGCTTTRPGDSSLPGSAGIASTAQARRRTAAGARRTKRS</sequence>
<comment type="caution">
    <text evidence="2">The sequence shown here is derived from an EMBL/GenBank/DDBJ whole genome shotgun (WGS) entry which is preliminary data.</text>
</comment>
<protein>
    <submittedName>
        <fullName evidence="2">Uncharacterized protein</fullName>
    </submittedName>
</protein>
<dbReference type="AlphaFoldDB" id="A0A448WD08"/>
<keyword evidence="3" id="KW-1185">Reference proteome</keyword>
<dbReference type="Proteomes" id="UP000784294">
    <property type="component" value="Unassembled WGS sequence"/>
</dbReference>
<feature type="region of interest" description="Disordered" evidence="1">
    <location>
        <begin position="383"/>
        <end position="416"/>
    </location>
</feature>
<evidence type="ECO:0000256" key="1">
    <source>
        <dbReference type="SAM" id="MobiDB-lite"/>
    </source>
</evidence>
<evidence type="ECO:0000313" key="2">
    <source>
        <dbReference type="EMBL" id="VEL08831.1"/>
    </source>
</evidence>
<reference evidence="2" key="1">
    <citation type="submission" date="2018-11" db="EMBL/GenBank/DDBJ databases">
        <authorList>
            <consortium name="Pathogen Informatics"/>
        </authorList>
    </citation>
    <scope>NUCLEOTIDE SEQUENCE</scope>
</reference>
<name>A0A448WD08_9PLAT</name>
<feature type="compositionally biased region" description="Basic residues" evidence="1">
    <location>
        <begin position="402"/>
        <end position="416"/>
    </location>
</feature>
<proteinExistence type="predicted"/>
<evidence type="ECO:0000313" key="3">
    <source>
        <dbReference type="Proteomes" id="UP000784294"/>
    </source>
</evidence>